<evidence type="ECO:0000313" key="1">
    <source>
        <dbReference type="EMBL" id="OHA48427.1"/>
    </source>
</evidence>
<dbReference type="Gene3D" id="2.30.130.30">
    <property type="entry name" value="Hypothetical protein"/>
    <property type="match status" value="1"/>
</dbReference>
<gene>
    <name evidence="1" type="ORF">A2806_03120</name>
</gene>
<reference evidence="1 2" key="1">
    <citation type="journal article" date="2016" name="Nat. Commun.">
        <title>Thousands of microbial genomes shed light on interconnected biogeochemical processes in an aquifer system.</title>
        <authorList>
            <person name="Anantharaman K."/>
            <person name="Brown C.T."/>
            <person name="Hug L.A."/>
            <person name="Sharon I."/>
            <person name="Castelle C.J."/>
            <person name="Probst A.J."/>
            <person name="Thomas B.C."/>
            <person name="Singh A."/>
            <person name="Wilkins M.J."/>
            <person name="Karaoz U."/>
            <person name="Brodie E.L."/>
            <person name="Williams K.H."/>
            <person name="Hubbard S.S."/>
            <person name="Banfield J.F."/>
        </authorList>
    </citation>
    <scope>NUCLEOTIDE SEQUENCE [LARGE SCALE GENOMIC DNA]</scope>
</reference>
<dbReference type="Proteomes" id="UP000177629">
    <property type="component" value="Unassembled WGS sequence"/>
</dbReference>
<dbReference type="AlphaFoldDB" id="A0A1G2PJF7"/>
<dbReference type="EMBL" id="MHSS01000007">
    <property type="protein sequence ID" value="OHA48427.1"/>
    <property type="molecule type" value="Genomic_DNA"/>
</dbReference>
<organism evidence="1 2">
    <name type="scientific">Candidatus Terrybacteria bacterium RIFCSPHIGHO2_01_FULL_48_17</name>
    <dbReference type="NCBI Taxonomy" id="1802362"/>
    <lineage>
        <taxon>Bacteria</taxon>
        <taxon>Candidatus Terryibacteriota</taxon>
    </lineage>
</organism>
<dbReference type="STRING" id="1802362.A2806_03120"/>
<name>A0A1G2PJF7_9BACT</name>
<accession>A0A1G2PJF7</accession>
<comment type="caution">
    <text evidence="1">The sequence shown here is derived from an EMBL/GenBank/DDBJ whole genome shotgun (WGS) entry which is preliminary data.</text>
</comment>
<evidence type="ECO:0000313" key="2">
    <source>
        <dbReference type="Proteomes" id="UP000177629"/>
    </source>
</evidence>
<protein>
    <submittedName>
        <fullName evidence="1">Uncharacterized protein</fullName>
    </submittedName>
</protein>
<sequence>MVCGKDAFEKRVKSAETFKTISALFEKHDIKDLNPFADSREDMEKMYFSFPGYREKIRRYGLIAFEFK</sequence>
<proteinExistence type="predicted"/>